<dbReference type="GO" id="GO:0003700">
    <property type="term" value="F:DNA-binding transcription factor activity"/>
    <property type="evidence" value="ECO:0007669"/>
    <property type="project" value="InterPro"/>
</dbReference>
<comment type="caution">
    <text evidence="2">The sequence shown here is derived from an EMBL/GenBank/DDBJ whole genome shotgun (WGS) entry which is preliminary data.</text>
</comment>
<keyword evidence="3" id="KW-1185">Reference proteome</keyword>
<feature type="domain" description="Sporulation initiation factor Spo0A C-terminal" evidence="1">
    <location>
        <begin position="5"/>
        <end position="92"/>
    </location>
</feature>
<dbReference type="InterPro" id="IPR036388">
    <property type="entry name" value="WH-like_DNA-bd_sf"/>
</dbReference>
<dbReference type="Proteomes" id="UP000617951">
    <property type="component" value="Unassembled WGS sequence"/>
</dbReference>
<protein>
    <submittedName>
        <fullName evidence="2">Sporulation initiation factor Spo0A C-terminal domain-containing protein</fullName>
    </submittedName>
</protein>
<sequence length="110" mass="12521">MKNQITNYLLDHGIKPHYKGFNYAVSAIQIIIQADTYLPIKSVYTMVSEEYGVSWQCVERCIRTLIEASWRTKMPIRFIPEKPTNAEFIMDAATHIKLLLNGGDEATPSA</sequence>
<dbReference type="Gene3D" id="1.10.10.10">
    <property type="entry name" value="Winged helix-like DNA-binding domain superfamily/Winged helix DNA-binding domain"/>
    <property type="match status" value="1"/>
</dbReference>
<evidence type="ECO:0000313" key="3">
    <source>
        <dbReference type="Proteomes" id="UP000617951"/>
    </source>
</evidence>
<dbReference type="SUPFAM" id="SSF46894">
    <property type="entry name" value="C-terminal effector domain of the bipartite response regulators"/>
    <property type="match status" value="1"/>
</dbReference>
<name>A0A926DL91_9FIRM</name>
<keyword evidence="2" id="KW-0396">Initiation factor</keyword>
<dbReference type="GO" id="GO:0005509">
    <property type="term" value="F:calcium ion binding"/>
    <property type="evidence" value="ECO:0007669"/>
    <property type="project" value="InterPro"/>
</dbReference>
<evidence type="ECO:0000313" key="2">
    <source>
        <dbReference type="EMBL" id="MBC8539160.1"/>
    </source>
</evidence>
<dbReference type="GO" id="GO:0003677">
    <property type="term" value="F:DNA binding"/>
    <property type="evidence" value="ECO:0007669"/>
    <property type="project" value="InterPro"/>
</dbReference>
<accession>A0A926DL91</accession>
<organism evidence="2 3">
    <name type="scientific">Guopingia tenuis</name>
    <dbReference type="NCBI Taxonomy" id="2763656"/>
    <lineage>
        <taxon>Bacteria</taxon>
        <taxon>Bacillati</taxon>
        <taxon>Bacillota</taxon>
        <taxon>Clostridia</taxon>
        <taxon>Christensenellales</taxon>
        <taxon>Christensenellaceae</taxon>
        <taxon>Guopingia</taxon>
    </lineage>
</organism>
<proteinExistence type="predicted"/>
<dbReference type="RefSeq" id="WP_249280768.1">
    <property type="nucleotide sequence ID" value="NZ_JACRSS010000005.1"/>
</dbReference>
<dbReference type="Pfam" id="PF08769">
    <property type="entry name" value="Spo0A_C"/>
    <property type="match status" value="1"/>
</dbReference>
<dbReference type="AlphaFoldDB" id="A0A926DL91"/>
<dbReference type="EMBL" id="JACRSS010000005">
    <property type="protein sequence ID" value="MBC8539160.1"/>
    <property type="molecule type" value="Genomic_DNA"/>
</dbReference>
<dbReference type="GO" id="GO:0005737">
    <property type="term" value="C:cytoplasm"/>
    <property type="evidence" value="ECO:0007669"/>
    <property type="project" value="InterPro"/>
</dbReference>
<dbReference type="InterPro" id="IPR016032">
    <property type="entry name" value="Sig_transdc_resp-reg_C-effctor"/>
</dbReference>
<reference evidence="2" key="1">
    <citation type="submission" date="2020-08" db="EMBL/GenBank/DDBJ databases">
        <title>Genome public.</title>
        <authorList>
            <person name="Liu C."/>
            <person name="Sun Q."/>
        </authorList>
    </citation>
    <scope>NUCLEOTIDE SEQUENCE</scope>
    <source>
        <strain evidence="2">NSJ-63</strain>
    </source>
</reference>
<evidence type="ECO:0000259" key="1">
    <source>
        <dbReference type="Pfam" id="PF08769"/>
    </source>
</evidence>
<dbReference type="InterPro" id="IPR014879">
    <property type="entry name" value="Spo0A_C"/>
</dbReference>
<keyword evidence="2" id="KW-0648">Protein biosynthesis</keyword>
<dbReference type="GO" id="GO:0042173">
    <property type="term" value="P:regulation of sporulation resulting in formation of a cellular spore"/>
    <property type="evidence" value="ECO:0007669"/>
    <property type="project" value="InterPro"/>
</dbReference>
<dbReference type="GO" id="GO:0003743">
    <property type="term" value="F:translation initiation factor activity"/>
    <property type="evidence" value="ECO:0007669"/>
    <property type="project" value="UniProtKB-KW"/>
</dbReference>
<gene>
    <name evidence="2" type="ORF">H8693_09490</name>
</gene>